<accession>A0A066XGG8</accession>
<dbReference type="Proteomes" id="UP000027238">
    <property type="component" value="Unassembled WGS sequence"/>
</dbReference>
<dbReference type="eggNOG" id="ENOG502T4UQ">
    <property type="taxonomic scope" value="Eukaryota"/>
</dbReference>
<evidence type="ECO:0000313" key="4">
    <source>
        <dbReference type="Proteomes" id="UP000027238"/>
    </source>
</evidence>
<organism evidence="3 4">
    <name type="scientific">Colletotrichum sublineola</name>
    <name type="common">Sorghum anthracnose fungus</name>
    <dbReference type="NCBI Taxonomy" id="1173701"/>
    <lineage>
        <taxon>Eukaryota</taxon>
        <taxon>Fungi</taxon>
        <taxon>Dikarya</taxon>
        <taxon>Ascomycota</taxon>
        <taxon>Pezizomycotina</taxon>
        <taxon>Sordariomycetes</taxon>
        <taxon>Hypocreomycetidae</taxon>
        <taxon>Glomerellales</taxon>
        <taxon>Glomerellaceae</taxon>
        <taxon>Colletotrichum</taxon>
        <taxon>Colletotrichum graminicola species complex</taxon>
    </lineage>
</organism>
<dbReference type="OMA" id="ELQPMPK"/>
<dbReference type="AlphaFoldDB" id="A0A066XGG8"/>
<evidence type="ECO:0000256" key="1">
    <source>
        <dbReference type="SAM" id="Coils"/>
    </source>
</evidence>
<dbReference type="HOGENOM" id="CLU_877194_0_0_1"/>
<proteinExistence type="predicted"/>
<sequence length="317" mass="35878">MKTRSAAAVTSERNAAPSDEVITRSTSNGFSTANSAIPATQLAFNTSHIVILEELLTMRRALEGISRRQEANEETVKASETRLQELQPMPKRLDDIGSELNNHYSLAEDRIRRQEADLRTLAEKIVRSDEERLDLARKVELLSTKISLQATQADSQDLVPTRVATIRKEEDVSLGSESDEQPMPHAASAGEPSTATKPLRTRTRKKLKAESPKIPKHKISSFRKYVQASKSRYRKAPPKNGGDMKRFINRFIEGIEDKTISDRLQKRLLQRFQLVVRELKSKRGPRNIVIEGNLHWDEVCQLMDSASFSEDEDDDED</sequence>
<feature type="region of interest" description="Disordered" evidence="2">
    <location>
        <begin position="1"/>
        <end position="28"/>
    </location>
</feature>
<dbReference type="OrthoDB" id="4835262at2759"/>
<feature type="coiled-coil region" evidence="1">
    <location>
        <begin position="104"/>
        <end position="131"/>
    </location>
</feature>
<keyword evidence="1" id="KW-0175">Coiled coil</keyword>
<evidence type="ECO:0000256" key="2">
    <source>
        <dbReference type="SAM" id="MobiDB-lite"/>
    </source>
</evidence>
<protein>
    <submittedName>
        <fullName evidence="3">Uncharacterized protein</fullName>
    </submittedName>
</protein>
<keyword evidence="4" id="KW-1185">Reference proteome</keyword>
<evidence type="ECO:0000313" key="3">
    <source>
        <dbReference type="EMBL" id="KDN66719.1"/>
    </source>
</evidence>
<comment type="caution">
    <text evidence="3">The sequence shown here is derived from an EMBL/GenBank/DDBJ whole genome shotgun (WGS) entry which is preliminary data.</text>
</comment>
<gene>
    <name evidence="3" type="ORF">CSUB01_01804</name>
</gene>
<reference evidence="4" key="1">
    <citation type="journal article" date="2014" name="Genome Announc.">
        <title>Draft genome sequence of Colletotrichum sublineola, a destructive pathogen of cultivated sorghum.</title>
        <authorList>
            <person name="Baroncelli R."/>
            <person name="Sanz-Martin J.M."/>
            <person name="Rech G.E."/>
            <person name="Sukno S.A."/>
            <person name="Thon M.R."/>
        </authorList>
    </citation>
    <scope>NUCLEOTIDE SEQUENCE [LARGE SCALE GENOMIC DNA]</scope>
    <source>
        <strain evidence="4">TX430BB</strain>
    </source>
</reference>
<name>A0A066XGG8_COLSU</name>
<feature type="region of interest" description="Disordered" evidence="2">
    <location>
        <begin position="171"/>
        <end position="213"/>
    </location>
</feature>
<dbReference type="EMBL" id="JMSE01000907">
    <property type="protein sequence ID" value="KDN66719.1"/>
    <property type="molecule type" value="Genomic_DNA"/>
</dbReference>